<dbReference type="Gene3D" id="2.40.160.10">
    <property type="entry name" value="Porin"/>
    <property type="match status" value="1"/>
</dbReference>
<comment type="caution">
    <text evidence="12">The sequence shown here is derived from an EMBL/GenBank/DDBJ whole genome shotgun (WGS) entry which is preliminary data.</text>
</comment>
<evidence type="ECO:0000256" key="7">
    <source>
        <dbReference type="ARBA" id="ARBA00023065"/>
    </source>
</evidence>
<sequence>MKLGNALGIGLLGALPLVAGANGPTLYGKINVSLENVDFEGASLAGASTNDQWELNSNASRLGIKGDFDLEVGGLKAIYLAEYGIDVDGDDDDTFSKRNIYAGLAGAFGTLRAGNIDSPLKSIEGKVDQFNDLYGDIDHFLGGQTRNKNGVQYLSPTLLGGLSVHGAFSPGEQEDTDDDGEPDDDLADVVSLALAWERKGFHAALAYEKDQAARRAVDGFNRADILRAVTTYRWRALELGALYQQAKDTAPGSDLEDRGYLISAAWHVDERLTLKAQGGENRGEETDEKLTLWALGADYSLGRNTVAYLYLSNLERDEAGTEDRAVGTGLAFKF</sequence>
<proteinExistence type="predicted"/>
<dbReference type="InterPro" id="IPR023614">
    <property type="entry name" value="Porin_dom_sf"/>
</dbReference>
<feature type="domain" description="Porin" evidence="11">
    <location>
        <begin position="12"/>
        <end position="317"/>
    </location>
</feature>
<comment type="subunit">
    <text evidence="2">Homotrimer.</text>
</comment>
<dbReference type="Pfam" id="PF13609">
    <property type="entry name" value="Porin_4"/>
    <property type="match status" value="1"/>
</dbReference>
<dbReference type="GO" id="GO:0006811">
    <property type="term" value="P:monoatomic ion transport"/>
    <property type="evidence" value="ECO:0007669"/>
    <property type="project" value="UniProtKB-KW"/>
</dbReference>
<keyword evidence="4" id="KW-1134">Transmembrane beta strand</keyword>
<evidence type="ECO:0000256" key="1">
    <source>
        <dbReference type="ARBA" id="ARBA00004571"/>
    </source>
</evidence>
<keyword evidence="3" id="KW-0813">Transport</keyword>
<dbReference type="AlphaFoldDB" id="A0A9Q3W2Q8"/>
<evidence type="ECO:0000256" key="8">
    <source>
        <dbReference type="ARBA" id="ARBA00023114"/>
    </source>
</evidence>
<gene>
    <name evidence="12" type="ORF">LZG35_05875</name>
</gene>
<keyword evidence="8" id="KW-0626">Porin</keyword>
<dbReference type="RefSeq" id="WP_080531679.1">
    <property type="nucleotide sequence ID" value="NZ_CP012331.1"/>
</dbReference>
<evidence type="ECO:0000256" key="4">
    <source>
        <dbReference type="ARBA" id="ARBA00022452"/>
    </source>
</evidence>
<dbReference type="KEGG" id="axe:P40_19960"/>
<evidence type="ECO:0000256" key="3">
    <source>
        <dbReference type="ARBA" id="ARBA00022448"/>
    </source>
</evidence>
<dbReference type="PANTHER" id="PTHR34501:SF9">
    <property type="entry name" value="MAJOR OUTER MEMBRANE PROTEIN P.IA"/>
    <property type="match status" value="1"/>
</dbReference>
<dbReference type="Proteomes" id="UP001107961">
    <property type="component" value="Unassembled WGS sequence"/>
</dbReference>
<accession>A0A9Q3W2Q8</accession>
<keyword evidence="5" id="KW-0812">Transmembrane</keyword>
<dbReference type="CDD" id="cd00342">
    <property type="entry name" value="gram_neg_porins"/>
    <property type="match status" value="1"/>
</dbReference>
<keyword evidence="9" id="KW-0472">Membrane</keyword>
<dbReference type="SUPFAM" id="SSF56935">
    <property type="entry name" value="Porins"/>
    <property type="match status" value="1"/>
</dbReference>
<evidence type="ECO:0000256" key="5">
    <source>
        <dbReference type="ARBA" id="ARBA00022692"/>
    </source>
</evidence>
<keyword evidence="10" id="KW-0998">Cell outer membrane</keyword>
<evidence type="ECO:0000256" key="6">
    <source>
        <dbReference type="ARBA" id="ARBA00022729"/>
    </source>
</evidence>
<dbReference type="GO" id="GO:0009279">
    <property type="term" value="C:cell outer membrane"/>
    <property type="evidence" value="ECO:0007669"/>
    <property type="project" value="UniProtKB-SubCell"/>
</dbReference>
<dbReference type="PANTHER" id="PTHR34501">
    <property type="entry name" value="PROTEIN YDDL-RELATED"/>
    <property type="match status" value="1"/>
</dbReference>
<dbReference type="GO" id="GO:0015288">
    <property type="term" value="F:porin activity"/>
    <property type="evidence" value="ECO:0007669"/>
    <property type="project" value="UniProtKB-KW"/>
</dbReference>
<evidence type="ECO:0000313" key="13">
    <source>
        <dbReference type="Proteomes" id="UP001107961"/>
    </source>
</evidence>
<keyword evidence="13" id="KW-1185">Reference proteome</keyword>
<evidence type="ECO:0000313" key="12">
    <source>
        <dbReference type="EMBL" id="MCE7508158.1"/>
    </source>
</evidence>
<dbReference type="InterPro" id="IPR033900">
    <property type="entry name" value="Gram_neg_porin_domain"/>
</dbReference>
<evidence type="ECO:0000256" key="10">
    <source>
        <dbReference type="ARBA" id="ARBA00023237"/>
    </source>
</evidence>
<protein>
    <submittedName>
        <fullName evidence="12">Porin</fullName>
    </submittedName>
</protein>
<comment type="subcellular location">
    <subcellularLocation>
        <location evidence="1">Cell outer membrane</location>
        <topology evidence="1">Multi-pass membrane protein</topology>
    </subcellularLocation>
</comment>
<dbReference type="InterPro" id="IPR050298">
    <property type="entry name" value="Gram-neg_bact_OMP"/>
</dbReference>
<evidence type="ECO:0000256" key="2">
    <source>
        <dbReference type="ARBA" id="ARBA00011233"/>
    </source>
</evidence>
<organism evidence="12 13">
    <name type="scientific">Alloalcanivorax xenomutans</name>
    <dbReference type="NCBI Taxonomy" id="1094342"/>
    <lineage>
        <taxon>Bacteria</taxon>
        <taxon>Pseudomonadati</taxon>
        <taxon>Pseudomonadota</taxon>
        <taxon>Gammaproteobacteria</taxon>
        <taxon>Oceanospirillales</taxon>
        <taxon>Alcanivoracaceae</taxon>
        <taxon>Alloalcanivorax</taxon>
    </lineage>
</organism>
<keyword evidence="7" id="KW-0406">Ion transport</keyword>
<name>A0A9Q3W2Q8_9GAMM</name>
<evidence type="ECO:0000256" key="9">
    <source>
        <dbReference type="ARBA" id="ARBA00023136"/>
    </source>
</evidence>
<dbReference type="GO" id="GO:0046930">
    <property type="term" value="C:pore complex"/>
    <property type="evidence" value="ECO:0007669"/>
    <property type="project" value="UniProtKB-KW"/>
</dbReference>
<reference evidence="12" key="1">
    <citation type="submission" date="2022-01" db="EMBL/GenBank/DDBJ databases">
        <authorList>
            <person name="Karlyshev A.V."/>
            <person name="Jaspars M."/>
        </authorList>
    </citation>
    <scope>NUCLEOTIDE SEQUENCE</scope>
    <source>
        <strain evidence="12">AGSA3-2</strain>
    </source>
</reference>
<evidence type="ECO:0000259" key="11">
    <source>
        <dbReference type="Pfam" id="PF13609"/>
    </source>
</evidence>
<keyword evidence="6" id="KW-0732">Signal</keyword>
<dbReference type="EMBL" id="JAJVKT010000005">
    <property type="protein sequence ID" value="MCE7508158.1"/>
    <property type="molecule type" value="Genomic_DNA"/>
</dbReference>